<evidence type="ECO:0000256" key="4">
    <source>
        <dbReference type="ARBA" id="ARBA00023136"/>
    </source>
</evidence>
<keyword evidence="4 5" id="KW-0472">Membrane</keyword>
<dbReference type="GeneID" id="39876197"/>
<feature type="domain" description="Sugar phosphate transporter" evidence="6">
    <location>
        <begin position="54"/>
        <end position="349"/>
    </location>
</feature>
<comment type="subcellular location">
    <subcellularLocation>
        <location evidence="1">Membrane</location>
        <topology evidence="1">Multi-pass membrane protein</topology>
    </subcellularLocation>
</comment>
<protein>
    <submittedName>
        <fullName evidence="7">Apicoplast triosephosphate translocator APT1</fullName>
    </submittedName>
</protein>
<dbReference type="GO" id="GO:0016020">
    <property type="term" value="C:membrane"/>
    <property type="evidence" value="ECO:0007669"/>
    <property type="project" value="UniProtKB-SubCell"/>
</dbReference>
<evidence type="ECO:0000259" key="6">
    <source>
        <dbReference type="Pfam" id="PF03151"/>
    </source>
</evidence>
<accession>A0A2H6KHF1</accession>
<dbReference type="EMBL" id="BDSA01000005">
    <property type="protein sequence ID" value="GBE62427.1"/>
    <property type="molecule type" value="Genomic_DNA"/>
</dbReference>
<dbReference type="OrthoDB" id="6418713at2759"/>
<dbReference type="InterPro" id="IPR004853">
    <property type="entry name" value="Sugar_P_trans_dom"/>
</dbReference>
<evidence type="ECO:0000313" key="8">
    <source>
        <dbReference type="Proteomes" id="UP000236319"/>
    </source>
</evidence>
<dbReference type="RefSeq" id="XP_028868670.1">
    <property type="nucleotide sequence ID" value="XM_029012837.1"/>
</dbReference>
<evidence type="ECO:0000313" key="7">
    <source>
        <dbReference type="EMBL" id="GBE62427.1"/>
    </source>
</evidence>
<name>A0A2H6KHF1_9APIC</name>
<evidence type="ECO:0000256" key="2">
    <source>
        <dbReference type="ARBA" id="ARBA00022692"/>
    </source>
</evidence>
<organism evidence="7 8">
    <name type="scientific">Babesia ovata</name>
    <dbReference type="NCBI Taxonomy" id="189622"/>
    <lineage>
        <taxon>Eukaryota</taxon>
        <taxon>Sar</taxon>
        <taxon>Alveolata</taxon>
        <taxon>Apicomplexa</taxon>
        <taxon>Aconoidasida</taxon>
        <taxon>Piroplasmida</taxon>
        <taxon>Babesiidae</taxon>
        <taxon>Babesia</taxon>
    </lineage>
</organism>
<evidence type="ECO:0000256" key="3">
    <source>
        <dbReference type="ARBA" id="ARBA00022989"/>
    </source>
</evidence>
<keyword evidence="2 5" id="KW-0812">Transmembrane</keyword>
<feature type="transmembrane region" description="Helical" evidence="5">
    <location>
        <begin position="170"/>
        <end position="188"/>
    </location>
</feature>
<feature type="transmembrane region" description="Helical" evidence="5">
    <location>
        <begin position="274"/>
        <end position="291"/>
    </location>
</feature>
<dbReference type="VEuPathDB" id="PiroplasmaDB:BOVATA_039200"/>
<feature type="transmembrane region" description="Helical" evidence="5">
    <location>
        <begin position="195"/>
        <end position="214"/>
    </location>
</feature>
<gene>
    <name evidence="7" type="ORF">BOVATA_039200</name>
</gene>
<keyword evidence="8" id="KW-1185">Reference proteome</keyword>
<proteinExistence type="predicted"/>
<evidence type="ECO:0000256" key="5">
    <source>
        <dbReference type="SAM" id="Phobius"/>
    </source>
</evidence>
<feature type="transmembrane region" description="Helical" evidence="5">
    <location>
        <begin position="234"/>
        <end position="253"/>
    </location>
</feature>
<feature type="transmembrane region" description="Helical" evidence="5">
    <location>
        <begin position="81"/>
        <end position="103"/>
    </location>
</feature>
<sequence>MEVNQKNVDAPDVAFANLHDEEYERALPASAFPEKRGKRTWISYIVGLDWWLIIGFFLWYVQNACYVVFNKLFLNELPLPWTLSACQLLIGWFFMFLFWGCNIRDKPNFDNVRKFFVTFLPMSFLHFLVHVSAVISMGLGAISFTHVVKALEPVITVILSMLCLHEFMNVYAYLSLIPIVGGVALASIKELNFSLGAFLFAMLSNVAGAMRSILAKVTLKNKAEIGENLTANNIYMILTLIASLISLPFLIGLEARHWIPAWTKATANMTESEKLWLLFYGFASCFFYFLSNDSAFYCLGQINQVTYSVANTAKRVLLISSSIIVFKNKVTGMGYIGMIFAVLGTFVYSMVK</sequence>
<dbReference type="AlphaFoldDB" id="A0A2H6KHF1"/>
<dbReference type="Proteomes" id="UP000236319">
    <property type="component" value="Unassembled WGS sequence"/>
</dbReference>
<dbReference type="InterPro" id="IPR050186">
    <property type="entry name" value="TPT_transporter"/>
</dbReference>
<feature type="transmembrane region" description="Helical" evidence="5">
    <location>
        <begin position="332"/>
        <end position="351"/>
    </location>
</feature>
<dbReference type="PANTHER" id="PTHR11132">
    <property type="entry name" value="SOLUTE CARRIER FAMILY 35"/>
    <property type="match status" value="1"/>
</dbReference>
<dbReference type="Pfam" id="PF03151">
    <property type="entry name" value="TPT"/>
    <property type="match status" value="1"/>
</dbReference>
<comment type="caution">
    <text evidence="7">The sequence shown here is derived from an EMBL/GenBank/DDBJ whole genome shotgun (WGS) entry which is preliminary data.</text>
</comment>
<keyword evidence="3 5" id="KW-1133">Transmembrane helix</keyword>
<feature type="transmembrane region" description="Helical" evidence="5">
    <location>
        <begin position="41"/>
        <end position="61"/>
    </location>
</feature>
<feature type="transmembrane region" description="Helical" evidence="5">
    <location>
        <begin position="115"/>
        <end position="142"/>
    </location>
</feature>
<evidence type="ECO:0000256" key="1">
    <source>
        <dbReference type="ARBA" id="ARBA00004141"/>
    </source>
</evidence>
<reference evidence="7 8" key="1">
    <citation type="journal article" date="2017" name="BMC Genomics">
        <title>Whole-genome assembly of Babesia ovata and comparative genomics between closely related pathogens.</title>
        <authorList>
            <person name="Yamagishi J."/>
            <person name="Asada M."/>
            <person name="Hakimi H."/>
            <person name="Tanaka T.Q."/>
            <person name="Sugimoto C."/>
            <person name="Kawazu S."/>
        </authorList>
    </citation>
    <scope>NUCLEOTIDE SEQUENCE [LARGE SCALE GENOMIC DNA]</scope>
    <source>
        <strain evidence="7 8">Miyake</strain>
    </source>
</reference>